<evidence type="ECO:0000313" key="2">
    <source>
        <dbReference type="Proteomes" id="UP000189735"/>
    </source>
</evidence>
<dbReference type="Gene3D" id="3.40.630.30">
    <property type="match status" value="1"/>
</dbReference>
<accession>A0A1T4XW33</accession>
<dbReference type="AlphaFoldDB" id="A0A1T4XW33"/>
<dbReference type="EMBL" id="FUYG01000004">
    <property type="protein sequence ID" value="SKA93408.1"/>
    <property type="molecule type" value="Genomic_DNA"/>
</dbReference>
<protein>
    <recommendedName>
        <fullName evidence="3">N-acyl-L-homoserine lactone synthetase</fullName>
    </recommendedName>
</protein>
<evidence type="ECO:0000313" key="1">
    <source>
        <dbReference type="EMBL" id="SKA93408.1"/>
    </source>
</evidence>
<sequence length="258" mass="28903">MSRIDRTVSNQEVIPVVTNSRVFDASPESRLSAGILAIDGRAIEGLEAEYAAHFQLRRRVYVDQTAQLAADELDKDGTDRDQDDARSVTFAVFEQVDVGVRIVGVSRLIVRGDRPLPVEEFCPDAFGARPLRGNDVEVSRVIARHEKAALQDLVQWQLFALMLAYIPPHRLGRTFAIIEPWLERHLRGIIALERIGDVRYIAHYLDYNVPMEIDIPASTVCVNTRNDSFIAAFQAAEPGMAYFGRISRRASSPLEVEA</sequence>
<dbReference type="Proteomes" id="UP000189735">
    <property type="component" value="Unassembled WGS sequence"/>
</dbReference>
<name>A0A1T4XW33_9MICO</name>
<dbReference type="InterPro" id="IPR016181">
    <property type="entry name" value="Acyl_CoA_acyltransferase"/>
</dbReference>
<proteinExistence type="predicted"/>
<dbReference type="SUPFAM" id="SSF55729">
    <property type="entry name" value="Acyl-CoA N-acyltransferases (Nat)"/>
    <property type="match status" value="1"/>
</dbReference>
<reference evidence="2" key="1">
    <citation type="submission" date="2017-02" db="EMBL/GenBank/DDBJ databases">
        <authorList>
            <person name="Varghese N."/>
            <person name="Submissions S."/>
        </authorList>
    </citation>
    <scope>NUCLEOTIDE SEQUENCE [LARGE SCALE GENOMIC DNA]</scope>
    <source>
        <strain evidence="2">VKM Ac-2052</strain>
    </source>
</reference>
<organism evidence="1 2">
    <name type="scientific">Agreia bicolorata</name>
    <dbReference type="NCBI Taxonomy" id="110935"/>
    <lineage>
        <taxon>Bacteria</taxon>
        <taxon>Bacillati</taxon>
        <taxon>Actinomycetota</taxon>
        <taxon>Actinomycetes</taxon>
        <taxon>Micrococcales</taxon>
        <taxon>Microbacteriaceae</taxon>
        <taxon>Agreia</taxon>
    </lineage>
</organism>
<gene>
    <name evidence="1" type="ORF">SAMN06295879_1691</name>
</gene>
<evidence type="ECO:0008006" key="3">
    <source>
        <dbReference type="Google" id="ProtNLM"/>
    </source>
</evidence>